<feature type="region of interest" description="Disordered" evidence="1">
    <location>
        <begin position="22"/>
        <end position="94"/>
    </location>
</feature>
<evidence type="ECO:0000313" key="3">
    <source>
        <dbReference type="Proteomes" id="UP001054945"/>
    </source>
</evidence>
<comment type="caution">
    <text evidence="2">The sequence shown here is derived from an EMBL/GenBank/DDBJ whole genome shotgun (WGS) entry which is preliminary data.</text>
</comment>
<sequence>MAFECIEFRSVKFIVFLLKEKKKKKERERGCFWRGRQGCNPSEGGHRRTDRQEGKQQTIAKKGAQRDPRSEEQSSQTGDFRRSGLRSRFFSLAN</sequence>
<name>A0AAV4PDM4_CAEEX</name>
<organism evidence="2 3">
    <name type="scientific">Caerostris extrusa</name>
    <name type="common">Bark spider</name>
    <name type="synonym">Caerostris bankana</name>
    <dbReference type="NCBI Taxonomy" id="172846"/>
    <lineage>
        <taxon>Eukaryota</taxon>
        <taxon>Metazoa</taxon>
        <taxon>Ecdysozoa</taxon>
        <taxon>Arthropoda</taxon>
        <taxon>Chelicerata</taxon>
        <taxon>Arachnida</taxon>
        <taxon>Araneae</taxon>
        <taxon>Araneomorphae</taxon>
        <taxon>Entelegynae</taxon>
        <taxon>Araneoidea</taxon>
        <taxon>Araneidae</taxon>
        <taxon>Caerostris</taxon>
    </lineage>
</organism>
<proteinExistence type="predicted"/>
<gene>
    <name evidence="2" type="ORF">CEXT_633521</name>
</gene>
<evidence type="ECO:0000256" key="1">
    <source>
        <dbReference type="SAM" id="MobiDB-lite"/>
    </source>
</evidence>
<feature type="compositionally biased region" description="Basic and acidic residues" evidence="1">
    <location>
        <begin position="44"/>
        <end position="54"/>
    </location>
</feature>
<accession>A0AAV4PDM4</accession>
<reference evidence="2 3" key="1">
    <citation type="submission" date="2021-06" db="EMBL/GenBank/DDBJ databases">
        <title>Caerostris extrusa draft genome.</title>
        <authorList>
            <person name="Kono N."/>
            <person name="Arakawa K."/>
        </authorList>
    </citation>
    <scope>NUCLEOTIDE SEQUENCE [LARGE SCALE GENOMIC DNA]</scope>
</reference>
<dbReference type="AlphaFoldDB" id="A0AAV4PDM4"/>
<keyword evidence="3" id="KW-1185">Reference proteome</keyword>
<protein>
    <submittedName>
        <fullName evidence="2">Uncharacterized protein</fullName>
    </submittedName>
</protein>
<evidence type="ECO:0000313" key="2">
    <source>
        <dbReference type="EMBL" id="GIX95537.1"/>
    </source>
</evidence>
<dbReference type="Proteomes" id="UP001054945">
    <property type="component" value="Unassembled WGS sequence"/>
</dbReference>
<dbReference type="EMBL" id="BPLR01004531">
    <property type="protein sequence ID" value="GIX95537.1"/>
    <property type="molecule type" value="Genomic_DNA"/>
</dbReference>